<protein>
    <submittedName>
        <fullName evidence="2">Uncharacterized protein</fullName>
    </submittedName>
</protein>
<evidence type="ECO:0000313" key="2">
    <source>
        <dbReference type="EMBL" id="OAY34757.1"/>
    </source>
</evidence>
<dbReference type="AlphaFoldDB" id="A0A2C9UV04"/>
<evidence type="ECO:0000256" key="1">
    <source>
        <dbReference type="SAM" id="MobiDB-lite"/>
    </source>
</evidence>
<evidence type="ECO:0000313" key="3">
    <source>
        <dbReference type="Proteomes" id="UP000091857"/>
    </source>
</evidence>
<accession>A0A2C9UV04</accession>
<dbReference type="PANTHER" id="PTHR33052">
    <property type="entry name" value="DUF4228 DOMAIN PROTEIN-RELATED"/>
    <property type="match status" value="1"/>
</dbReference>
<comment type="caution">
    <text evidence="2">The sequence shown here is derived from an EMBL/GenBank/DDBJ whole genome shotgun (WGS) entry which is preliminary data.</text>
</comment>
<feature type="region of interest" description="Disordered" evidence="1">
    <location>
        <begin position="82"/>
        <end position="123"/>
    </location>
</feature>
<proteinExistence type="predicted"/>
<dbReference type="Gramene" id="Manes.12G044800.1.v8.1">
    <property type="protein sequence ID" value="Manes.12G044800.1.v8.1.CDS.1"/>
    <property type="gene ID" value="Manes.12G044800.v8.1"/>
</dbReference>
<gene>
    <name evidence="2" type="ORF">MANES_12G044800v8</name>
</gene>
<reference evidence="3" key="1">
    <citation type="journal article" date="2016" name="Nat. Biotechnol.">
        <title>Sequencing wild and cultivated cassava and related species reveals extensive interspecific hybridization and genetic diversity.</title>
        <authorList>
            <person name="Bredeson J.V."/>
            <person name="Lyons J.B."/>
            <person name="Prochnik S.E."/>
            <person name="Wu G.A."/>
            <person name="Ha C.M."/>
            <person name="Edsinger-Gonzales E."/>
            <person name="Grimwood J."/>
            <person name="Schmutz J."/>
            <person name="Rabbi I.Y."/>
            <person name="Egesi C."/>
            <person name="Nauluvula P."/>
            <person name="Lebot V."/>
            <person name="Ndunguru J."/>
            <person name="Mkamilo G."/>
            <person name="Bart R.S."/>
            <person name="Setter T.L."/>
            <person name="Gleadow R.M."/>
            <person name="Kulakow P."/>
            <person name="Ferguson M.E."/>
            <person name="Rounsley S."/>
            <person name="Rokhsar D.S."/>
        </authorList>
    </citation>
    <scope>NUCLEOTIDE SEQUENCE [LARGE SCALE GENOMIC DNA]</scope>
    <source>
        <strain evidence="3">cv. AM560-2</strain>
    </source>
</reference>
<dbReference type="InterPro" id="IPR025322">
    <property type="entry name" value="PADRE_dom"/>
</dbReference>
<sequence>MGSTASEDGVLKLVLPGRYVEVYRQPVGAAEILKKYPRHSVTRPDVFEYPWVVVKPESVLKLGKVFFVVPNHTLYNLMKSHREKNLKPDNKQVQNQDSPIKSQAGSTPKHRNCHTKLYQSPPTTSCSWIPSLDHDRDSRTRRQNKVGSWPDVVLKNKTPLLRLLEDKAVKNSRIMTRSSNHEEDHNIDKNITLEFHKKRYGNLEFRDKQEVTMLKSCLRKPDSARKSIQLKVSFFLPAKHEEHQRRVRVSP</sequence>
<organism evidence="2 3">
    <name type="scientific">Manihot esculenta</name>
    <name type="common">Cassava</name>
    <name type="synonym">Jatropha manihot</name>
    <dbReference type="NCBI Taxonomy" id="3983"/>
    <lineage>
        <taxon>Eukaryota</taxon>
        <taxon>Viridiplantae</taxon>
        <taxon>Streptophyta</taxon>
        <taxon>Embryophyta</taxon>
        <taxon>Tracheophyta</taxon>
        <taxon>Spermatophyta</taxon>
        <taxon>Magnoliopsida</taxon>
        <taxon>eudicotyledons</taxon>
        <taxon>Gunneridae</taxon>
        <taxon>Pentapetalae</taxon>
        <taxon>rosids</taxon>
        <taxon>fabids</taxon>
        <taxon>Malpighiales</taxon>
        <taxon>Euphorbiaceae</taxon>
        <taxon>Crotonoideae</taxon>
        <taxon>Manihoteae</taxon>
        <taxon>Manihot</taxon>
    </lineage>
</organism>
<dbReference type="OMA" id="VPNRTIY"/>
<dbReference type="Pfam" id="PF14009">
    <property type="entry name" value="PADRE"/>
    <property type="match status" value="1"/>
</dbReference>
<keyword evidence="3" id="KW-1185">Reference proteome</keyword>
<name>A0A2C9UV04_MANES</name>
<dbReference type="EMBL" id="CM004398">
    <property type="protein sequence ID" value="OAY34757.1"/>
    <property type="molecule type" value="Genomic_DNA"/>
</dbReference>
<feature type="compositionally biased region" description="Polar residues" evidence="1">
    <location>
        <begin position="91"/>
        <end position="106"/>
    </location>
</feature>
<dbReference type="Proteomes" id="UP000091857">
    <property type="component" value="Chromosome 12"/>
</dbReference>